<keyword evidence="12" id="KW-1185">Reference proteome</keyword>
<dbReference type="PRINTS" id="PR00171">
    <property type="entry name" value="SUGRTRNSPORT"/>
</dbReference>
<dbReference type="InterPro" id="IPR003663">
    <property type="entry name" value="Sugar/inositol_transpt"/>
</dbReference>
<feature type="domain" description="Major facilitator superfamily (MFS) profile" evidence="10">
    <location>
        <begin position="16"/>
        <end position="440"/>
    </location>
</feature>
<evidence type="ECO:0000256" key="6">
    <source>
        <dbReference type="ARBA" id="ARBA00022989"/>
    </source>
</evidence>
<dbReference type="InterPro" id="IPR005828">
    <property type="entry name" value="MFS_sugar_transport-like"/>
</dbReference>
<protein>
    <recommendedName>
        <fullName evidence="10">Major facilitator superfamily (MFS) profile domain-containing protein</fullName>
    </recommendedName>
</protein>
<feature type="transmembrane region" description="Helical" evidence="9">
    <location>
        <begin position="55"/>
        <end position="77"/>
    </location>
</feature>
<dbReference type="PROSITE" id="PS00216">
    <property type="entry name" value="SUGAR_TRANSPORT_1"/>
    <property type="match status" value="2"/>
</dbReference>
<feature type="transmembrane region" description="Helical" evidence="9">
    <location>
        <begin position="86"/>
        <end position="104"/>
    </location>
</feature>
<keyword evidence="3" id="KW-1003">Cell membrane</keyword>
<feature type="transmembrane region" description="Helical" evidence="9">
    <location>
        <begin position="385"/>
        <end position="408"/>
    </location>
</feature>
<keyword evidence="2" id="KW-0813">Transport</keyword>
<keyword evidence="7 9" id="KW-0472">Membrane</keyword>
<evidence type="ECO:0000259" key="10">
    <source>
        <dbReference type="PROSITE" id="PS50850"/>
    </source>
</evidence>
<dbReference type="EMBL" id="JAVRBK010000004">
    <property type="protein sequence ID" value="KAK5645540.1"/>
    <property type="molecule type" value="Genomic_DNA"/>
</dbReference>
<dbReference type="SUPFAM" id="SSF103473">
    <property type="entry name" value="MFS general substrate transporter"/>
    <property type="match status" value="1"/>
</dbReference>
<keyword evidence="8" id="KW-0325">Glycoprotein</keyword>
<evidence type="ECO:0000313" key="11">
    <source>
        <dbReference type="EMBL" id="KAK5645540.1"/>
    </source>
</evidence>
<feature type="transmembrane region" description="Helical" evidence="9">
    <location>
        <begin position="414"/>
        <end position="436"/>
    </location>
</feature>
<evidence type="ECO:0000256" key="9">
    <source>
        <dbReference type="SAM" id="Phobius"/>
    </source>
</evidence>
<evidence type="ECO:0000313" key="12">
    <source>
        <dbReference type="Proteomes" id="UP001329430"/>
    </source>
</evidence>
<dbReference type="Pfam" id="PF00083">
    <property type="entry name" value="Sugar_tr"/>
    <property type="match status" value="1"/>
</dbReference>
<dbReference type="PROSITE" id="PS50850">
    <property type="entry name" value="MFS"/>
    <property type="match status" value="1"/>
</dbReference>
<feature type="transmembrane region" description="Helical" evidence="9">
    <location>
        <begin position="289"/>
        <end position="308"/>
    </location>
</feature>
<comment type="subcellular location">
    <subcellularLocation>
        <location evidence="1">Cell membrane</location>
        <topology evidence="1">Multi-pass membrane protein</topology>
    </subcellularLocation>
</comment>
<accession>A0AAN7VC09</accession>
<evidence type="ECO:0000256" key="5">
    <source>
        <dbReference type="ARBA" id="ARBA00022692"/>
    </source>
</evidence>
<feature type="transmembrane region" description="Helical" evidence="9">
    <location>
        <begin position="349"/>
        <end position="373"/>
    </location>
</feature>
<name>A0AAN7VC09_9COLE</name>
<proteinExistence type="predicted"/>
<dbReference type="PANTHER" id="PTHR48021:SF46">
    <property type="entry name" value="MAJOR FACILITATOR SUPERFAMILY (MFS) PROFILE DOMAIN-CONTAINING PROTEIN"/>
    <property type="match status" value="1"/>
</dbReference>
<evidence type="ECO:0000256" key="2">
    <source>
        <dbReference type="ARBA" id="ARBA00022448"/>
    </source>
</evidence>
<dbReference type="InterPro" id="IPR050549">
    <property type="entry name" value="MFS_Trehalose_Transporter"/>
</dbReference>
<keyword evidence="4" id="KW-0762">Sugar transport</keyword>
<dbReference type="PANTHER" id="PTHR48021">
    <property type="match status" value="1"/>
</dbReference>
<comment type="caution">
    <text evidence="11">The sequence shown here is derived from an EMBL/GenBank/DDBJ whole genome shotgun (WGS) entry which is preliminary data.</text>
</comment>
<dbReference type="GO" id="GO:0005886">
    <property type="term" value="C:plasma membrane"/>
    <property type="evidence" value="ECO:0007669"/>
    <property type="project" value="UniProtKB-SubCell"/>
</dbReference>
<dbReference type="Proteomes" id="UP001329430">
    <property type="component" value="Chromosome 4"/>
</dbReference>
<gene>
    <name evidence="11" type="ORF">RI129_006840</name>
</gene>
<organism evidence="11 12">
    <name type="scientific">Pyrocoelia pectoralis</name>
    <dbReference type="NCBI Taxonomy" id="417401"/>
    <lineage>
        <taxon>Eukaryota</taxon>
        <taxon>Metazoa</taxon>
        <taxon>Ecdysozoa</taxon>
        <taxon>Arthropoda</taxon>
        <taxon>Hexapoda</taxon>
        <taxon>Insecta</taxon>
        <taxon>Pterygota</taxon>
        <taxon>Neoptera</taxon>
        <taxon>Endopterygota</taxon>
        <taxon>Coleoptera</taxon>
        <taxon>Polyphaga</taxon>
        <taxon>Elateriformia</taxon>
        <taxon>Elateroidea</taxon>
        <taxon>Lampyridae</taxon>
        <taxon>Lampyrinae</taxon>
        <taxon>Pyrocoelia</taxon>
    </lineage>
</organism>
<feature type="transmembrane region" description="Helical" evidence="9">
    <location>
        <begin position="251"/>
        <end position="277"/>
    </location>
</feature>
<evidence type="ECO:0000256" key="7">
    <source>
        <dbReference type="ARBA" id="ARBA00023136"/>
    </source>
</evidence>
<dbReference type="AlphaFoldDB" id="A0AAN7VC09"/>
<dbReference type="InterPro" id="IPR036259">
    <property type="entry name" value="MFS_trans_sf"/>
</dbReference>
<feature type="transmembrane region" description="Helical" evidence="9">
    <location>
        <begin position="315"/>
        <end position="337"/>
    </location>
</feature>
<feature type="transmembrane region" description="Helical" evidence="9">
    <location>
        <begin position="110"/>
        <end position="130"/>
    </location>
</feature>
<dbReference type="FunFam" id="1.20.1250.20:FF:000218">
    <property type="entry name" value="facilitated trehalose transporter Tret1"/>
    <property type="match status" value="1"/>
</dbReference>
<evidence type="ECO:0000256" key="8">
    <source>
        <dbReference type="ARBA" id="ARBA00023180"/>
    </source>
</evidence>
<evidence type="ECO:0000256" key="4">
    <source>
        <dbReference type="ARBA" id="ARBA00022597"/>
    </source>
</evidence>
<keyword evidence="6 9" id="KW-1133">Transmembrane helix</keyword>
<dbReference type="Gene3D" id="1.20.1250.20">
    <property type="entry name" value="MFS general substrate transporter like domains"/>
    <property type="match status" value="1"/>
</dbReference>
<dbReference type="InterPro" id="IPR020846">
    <property type="entry name" value="MFS_dom"/>
</dbReference>
<sequence>MRYHWNKFIPTLMQTILETSTVSEISDGMQYGWSAPITGLLLSTRSPFSFKESDVVWIEISLLFGTLIGIPITVVLLENLGRKQSIIIATVQNLLAWVLIAFANSAGVVYAARFLSGIAASVVFAAAPVYTAEIADKKVRGFLGSFFSLMMLGGILLMYSIGPFIPVMWSSAVGALFLITQLVTLPFMPDSPYYYLIKGQKQQARQALQKLRARCDVEGELEEISEAVERQEAERGSRMDLFTVKSNRRALLILVVLNCAQHLAGISVMLMNIHMILSEAASDLSPSTAAILFSLVMWFAALFGSRCIDRFGRRLVLIVSCIVTGATLLALAIYFTIQSLDIDITAFSWIPVILVLIYAAAFRFGLGLVPIVLTAEIFPTSVKEIGVTIAESSFTAASCVTIFVFPYLTKACGLMAPFYIFSICCFLTSIFVLFFVPETKGKTLEEIQTLLKGTKPSHKLVPSYGTINSANGISQERQWS</sequence>
<dbReference type="InterPro" id="IPR005829">
    <property type="entry name" value="Sugar_transporter_CS"/>
</dbReference>
<keyword evidence="5 9" id="KW-0812">Transmembrane</keyword>
<dbReference type="GO" id="GO:0022857">
    <property type="term" value="F:transmembrane transporter activity"/>
    <property type="evidence" value="ECO:0007669"/>
    <property type="project" value="InterPro"/>
</dbReference>
<evidence type="ECO:0000256" key="1">
    <source>
        <dbReference type="ARBA" id="ARBA00004651"/>
    </source>
</evidence>
<reference evidence="11 12" key="1">
    <citation type="journal article" date="2024" name="Insects">
        <title>An Improved Chromosome-Level Genome Assembly of the Firefly Pyrocoelia pectoralis.</title>
        <authorList>
            <person name="Fu X."/>
            <person name="Meyer-Rochow V.B."/>
            <person name="Ballantyne L."/>
            <person name="Zhu X."/>
        </authorList>
    </citation>
    <scope>NUCLEOTIDE SEQUENCE [LARGE SCALE GENOMIC DNA]</scope>
    <source>
        <strain evidence="11">XCY_ONT2</strain>
    </source>
</reference>
<feature type="transmembrane region" description="Helical" evidence="9">
    <location>
        <begin position="167"/>
        <end position="188"/>
    </location>
</feature>
<evidence type="ECO:0000256" key="3">
    <source>
        <dbReference type="ARBA" id="ARBA00022475"/>
    </source>
</evidence>
<feature type="transmembrane region" description="Helical" evidence="9">
    <location>
        <begin position="142"/>
        <end position="161"/>
    </location>
</feature>